<dbReference type="Proteomes" id="UP000006251">
    <property type="component" value="Unassembled WGS sequence"/>
</dbReference>
<protein>
    <submittedName>
        <fullName evidence="2">Isoamylase protein-like</fullName>
    </submittedName>
</protein>
<dbReference type="InterPro" id="IPR004193">
    <property type="entry name" value="Glyco_hydro_13_N"/>
</dbReference>
<organism evidence="2 3">
    <name type="scientific">Brumicola pallidula DSM 14239 = ACAM 615</name>
    <dbReference type="NCBI Taxonomy" id="1121922"/>
    <lineage>
        <taxon>Bacteria</taxon>
        <taxon>Pseudomonadati</taxon>
        <taxon>Pseudomonadota</taxon>
        <taxon>Gammaproteobacteria</taxon>
        <taxon>Alteromonadales</taxon>
        <taxon>Alteromonadaceae</taxon>
        <taxon>Brumicola</taxon>
    </lineage>
</organism>
<gene>
    <name evidence="2" type="ORF">GPAL_3810</name>
</gene>
<dbReference type="GO" id="GO:0004553">
    <property type="term" value="F:hydrolase activity, hydrolyzing O-glycosyl compounds"/>
    <property type="evidence" value="ECO:0007669"/>
    <property type="project" value="InterPro"/>
</dbReference>
<sequence>MFSLYRQMNFQKQYLKSKPVCKVIFKLSKDEAKNAEKVFIVGDFNDWDMAKTPMKKLKNDSFSTIVLLPKDAEYQFRYLLDDGQWENDWNADADAYITSPMSFEDNSVLAV</sequence>
<feature type="domain" description="Glycoside hydrolase family 13 N-terminal" evidence="1">
    <location>
        <begin position="32"/>
        <end position="96"/>
    </location>
</feature>
<dbReference type="AlphaFoldDB" id="K7A589"/>
<accession>K7A589</accession>
<name>K7A589_9ALTE</name>
<proteinExistence type="predicted"/>
<keyword evidence="3" id="KW-1185">Reference proteome</keyword>
<comment type="caution">
    <text evidence="2">The sequence shown here is derived from an EMBL/GenBank/DDBJ whole genome shotgun (WGS) entry which is preliminary data.</text>
</comment>
<dbReference type="Pfam" id="PF02922">
    <property type="entry name" value="CBM_48"/>
    <property type="match status" value="1"/>
</dbReference>
<evidence type="ECO:0000313" key="2">
    <source>
        <dbReference type="EMBL" id="GAC30650.1"/>
    </source>
</evidence>
<evidence type="ECO:0000313" key="3">
    <source>
        <dbReference type="Proteomes" id="UP000006251"/>
    </source>
</evidence>
<evidence type="ECO:0000259" key="1">
    <source>
        <dbReference type="Pfam" id="PF02922"/>
    </source>
</evidence>
<dbReference type="GO" id="GO:0005975">
    <property type="term" value="P:carbohydrate metabolic process"/>
    <property type="evidence" value="ECO:0007669"/>
    <property type="project" value="InterPro"/>
</dbReference>
<dbReference type="CDD" id="cd07184">
    <property type="entry name" value="E_set_Isoamylase_like_N"/>
    <property type="match status" value="1"/>
</dbReference>
<dbReference type="InterPro" id="IPR014756">
    <property type="entry name" value="Ig_E-set"/>
</dbReference>
<dbReference type="Gene3D" id="2.60.40.10">
    <property type="entry name" value="Immunoglobulins"/>
    <property type="match status" value="1"/>
</dbReference>
<dbReference type="InterPro" id="IPR013783">
    <property type="entry name" value="Ig-like_fold"/>
</dbReference>
<dbReference type="EMBL" id="BAEQ01000065">
    <property type="protein sequence ID" value="GAC30650.1"/>
    <property type="molecule type" value="Genomic_DNA"/>
</dbReference>
<reference evidence="3" key="1">
    <citation type="journal article" date="2014" name="Environ. Microbiol.">
        <title>Comparative genomics of the marine bacterial genus Glaciecola reveals the high degree of genomic diversity and genomic characteristic for cold adaptation.</title>
        <authorList>
            <person name="Qin Q.L."/>
            <person name="Xie B.B."/>
            <person name="Yu Y."/>
            <person name="Shu Y.L."/>
            <person name="Rong J.C."/>
            <person name="Zhang Y.J."/>
            <person name="Zhao D.L."/>
            <person name="Chen X.L."/>
            <person name="Zhang X.Y."/>
            <person name="Chen B."/>
            <person name="Zhou B.C."/>
            <person name="Zhang Y.Z."/>
        </authorList>
    </citation>
    <scope>NUCLEOTIDE SEQUENCE [LARGE SCALE GENOMIC DNA]</scope>
    <source>
        <strain evidence="3">ACAM 615</strain>
    </source>
</reference>
<dbReference type="STRING" id="1121922.GCA_000428905_03338"/>
<dbReference type="SUPFAM" id="SSF81296">
    <property type="entry name" value="E set domains"/>
    <property type="match status" value="1"/>
</dbReference>